<dbReference type="EMBL" id="BMRP01000038">
    <property type="protein sequence ID" value="GGU91401.1"/>
    <property type="molecule type" value="Genomic_DNA"/>
</dbReference>
<protein>
    <recommendedName>
        <fullName evidence="3">Secreted protein</fullName>
    </recommendedName>
</protein>
<organism evidence="1 2">
    <name type="scientific">Streptomyces albospinus</name>
    <dbReference type="NCBI Taxonomy" id="285515"/>
    <lineage>
        <taxon>Bacteria</taxon>
        <taxon>Bacillati</taxon>
        <taxon>Actinomycetota</taxon>
        <taxon>Actinomycetes</taxon>
        <taxon>Kitasatosporales</taxon>
        <taxon>Streptomycetaceae</taxon>
        <taxon>Streptomyces</taxon>
    </lineage>
</organism>
<dbReference type="Proteomes" id="UP000654471">
    <property type="component" value="Unassembled WGS sequence"/>
</dbReference>
<sequence length="75" mass="8149">MAAFHSSVYALTSASGAAAGMRLAPSRTVSSQRVWGMRSVVPPSLWGGMHRSVDTFRRQFRQVDRGKPAKVATND</sequence>
<keyword evidence="2" id="KW-1185">Reference proteome</keyword>
<name>A0ABQ2VJF3_9ACTN</name>
<comment type="caution">
    <text evidence="1">The sequence shown here is derived from an EMBL/GenBank/DDBJ whole genome shotgun (WGS) entry which is preliminary data.</text>
</comment>
<evidence type="ECO:0008006" key="3">
    <source>
        <dbReference type="Google" id="ProtNLM"/>
    </source>
</evidence>
<accession>A0ABQ2VJF3</accession>
<reference evidence="2" key="1">
    <citation type="journal article" date="2019" name="Int. J. Syst. Evol. Microbiol.">
        <title>The Global Catalogue of Microorganisms (GCM) 10K type strain sequencing project: providing services to taxonomists for standard genome sequencing and annotation.</title>
        <authorList>
            <consortium name="The Broad Institute Genomics Platform"/>
            <consortium name="The Broad Institute Genome Sequencing Center for Infectious Disease"/>
            <person name="Wu L."/>
            <person name="Ma J."/>
        </authorList>
    </citation>
    <scope>NUCLEOTIDE SEQUENCE [LARGE SCALE GENOMIC DNA]</scope>
    <source>
        <strain evidence="2">JCM 3399</strain>
    </source>
</reference>
<evidence type="ECO:0000313" key="2">
    <source>
        <dbReference type="Proteomes" id="UP000654471"/>
    </source>
</evidence>
<evidence type="ECO:0000313" key="1">
    <source>
        <dbReference type="EMBL" id="GGU91401.1"/>
    </source>
</evidence>
<proteinExistence type="predicted"/>
<gene>
    <name evidence="1" type="ORF">GCM10010211_67660</name>
</gene>